<evidence type="ECO:0008006" key="8">
    <source>
        <dbReference type="Google" id="ProtNLM"/>
    </source>
</evidence>
<reference evidence="7" key="1">
    <citation type="submission" date="2018-05" db="EMBL/GenBank/DDBJ databases">
        <authorList>
            <person name="Lanie J.A."/>
            <person name="Ng W.-L."/>
            <person name="Kazmierczak K.M."/>
            <person name="Andrzejewski T.M."/>
            <person name="Davidsen T.M."/>
            <person name="Wayne K.J."/>
            <person name="Tettelin H."/>
            <person name="Glass J.I."/>
            <person name="Rusch D."/>
            <person name="Podicherti R."/>
            <person name="Tsui H.-C.T."/>
            <person name="Winkler M.E."/>
        </authorList>
    </citation>
    <scope>NUCLEOTIDE SEQUENCE</scope>
</reference>
<dbReference type="PANTHER" id="PTHR30558">
    <property type="entry name" value="EXBD MEMBRANE COMPONENT OF PMF-DRIVEN MACROMOLECULE IMPORT SYSTEM"/>
    <property type="match status" value="1"/>
</dbReference>
<dbReference type="GO" id="GO:0022857">
    <property type="term" value="F:transmembrane transporter activity"/>
    <property type="evidence" value="ECO:0007669"/>
    <property type="project" value="InterPro"/>
</dbReference>
<name>A0A382L3C5_9ZZZZ</name>
<accession>A0A382L3C5</accession>
<evidence type="ECO:0000256" key="5">
    <source>
        <dbReference type="ARBA" id="ARBA00023136"/>
    </source>
</evidence>
<sequence>MKIERKTHTSREISTASLPDIIFMLLIFFMVTTVMREYEGLDVIMPRAKMIEKLESKRHTAYIWATKDGLISVDDRIISINALSGMMYSKIAKNPKITVSLKSDEKTTMKLITDIHTQLRTANALKLSYSALTKKPGS</sequence>
<evidence type="ECO:0000256" key="1">
    <source>
        <dbReference type="ARBA" id="ARBA00004162"/>
    </source>
</evidence>
<dbReference type="AlphaFoldDB" id="A0A382L3C5"/>
<evidence type="ECO:0000256" key="2">
    <source>
        <dbReference type="ARBA" id="ARBA00022475"/>
    </source>
</evidence>
<keyword evidence="3 6" id="KW-0812">Transmembrane</keyword>
<evidence type="ECO:0000256" key="6">
    <source>
        <dbReference type="SAM" id="Phobius"/>
    </source>
</evidence>
<dbReference type="Pfam" id="PF02472">
    <property type="entry name" value="ExbD"/>
    <property type="match status" value="1"/>
</dbReference>
<protein>
    <recommendedName>
        <fullName evidence="8">Biopolymer transporter ExbD</fullName>
    </recommendedName>
</protein>
<dbReference type="InterPro" id="IPR003400">
    <property type="entry name" value="ExbD"/>
</dbReference>
<keyword evidence="5 6" id="KW-0472">Membrane</keyword>
<evidence type="ECO:0000256" key="4">
    <source>
        <dbReference type="ARBA" id="ARBA00022989"/>
    </source>
</evidence>
<evidence type="ECO:0000256" key="3">
    <source>
        <dbReference type="ARBA" id="ARBA00022692"/>
    </source>
</evidence>
<proteinExistence type="predicted"/>
<keyword evidence="2" id="KW-1003">Cell membrane</keyword>
<dbReference type="GO" id="GO:0005886">
    <property type="term" value="C:plasma membrane"/>
    <property type="evidence" value="ECO:0007669"/>
    <property type="project" value="UniProtKB-SubCell"/>
</dbReference>
<dbReference type="PANTHER" id="PTHR30558:SF3">
    <property type="entry name" value="BIOPOLYMER TRANSPORT PROTEIN EXBD-RELATED"/>
    <property type="match status" value="1"/>
</dbReference>
<comment type="subcellular location">
    <subcellularLocation>
        <location evidence="1">Cell membrane</location>
        <topology evidence="1">Single-pass membrane protein</topology>
    </subcellularLocation>
</comment>
<gene>
    <name evidence="7" type="ORF">METZ01_LOCUS282321</name>
</gene>
<organism evidence="7">
    <name type="scientific">marine metagenome</name>
    <dbReference type="NCBI Taxonomy" id="408172"/>
    <lineage>
        <taxon>unclassified sequences</taxon>
        <taxon>metagenomes</taxon>
        <taxon>ecological metagenomes</taxon>
    </lineage>
</organism>
<dbReference type="EMBL" id="UINC01083603">
    <property type="protein sequence ID" value="SVC29467.1"/>
    <property type="molecule type" value="Genomic_DNA"/>
</dbReference>
<feature type="transmembrane region" description="Helical" evidence="6">
    <location>
        <begin position="21"/>
        <end position="38"/>
    </location>
</feature>
<keyword evidence="4 6" id="KW-1133">Transmembrane helix</keyword>
<evidence type="ECO:0000313" key="7">
    <source>
        <dbReference type="EMBL" id="SVC29467.1"/>
    </source>
</evidence>